<keyword evidence="7" id="KW-1185">Reference proteome</keyword>
<feature type="region of interest" description="Disordered" evidence="4">
    <location>
        <begin position="199"/>
        <end position="239"/>
    </location>
</feature>
<feature type="region of interest" description="Disordered" evidence="4">
    <location>
        <begin position="306"/>
        <end position="329"/>
    </location>
</feature>
<dbReference type="FunFam" id="1.10.1490.10:FF:000001">
    <property type="entry name" value="DNA fragmentation factor subunit alpha"/>
    <property type="match status" value="1"/>
</dbReference>
<keyword evidence="3" id="KW-0175">Coiled coil</keyword>
<dbReference type="PANTHER" id="PTHR12306:SF16">
    <property type="entry name" value="DNAATION FACTOR SUBUNIT ALPHA"/>
    <property type="match status" value="1"/>
</dbReference>
<evidence type="ECO:0000256" key="4">
    <source>
        <dbReference type="SAM" id="MobiDB-lite"/>
    </source>
</evidence>
<feature type="coiled-coil region" evidence="3">
    <location>
        <begin position="162"/>
        <end position="196"/>
    </location>
</feature>
<dbReference type="InterPro" id="IPR015121">
    <property type="entry name" value="DNA_fragmentation_mid_dom"/>
</dbReference>
<dbReference type="FunFam" id="3.10.20.10:FF:000007">
    <property type="entry name" value="DNA fragmentation factor subunit alpha"/>
    <property type="match status" value="1"/>
</dbReference>
<dbReference type="Pfam" id="PF09033">
    <property type="entry name" value="DFF-C"/>
    <property type="match status" value="1"/>
</dbReference>
<dbReference type="InterPro" id="IPR027296">
    <property type="entry name" value="DFF-C"/>
</dbReference>
<evidence type="ECO:0000313" key="7">
    <source>
        <dbReference type="Proteomes" id="UP001178461"/>
    </source>
</evidence>
<organism evidence="6 7">
    <name type="scientific">Podarcis lilfordi</name>
    <name type="common">Lilford's wall lizard</name>
    <dbReference type="NCBI Taxonomy" id="74358"/>
    <lineage>
        <taxon>Eukaryota</taxon>
        <taxon>Metazoa</taxon>
        <taxon>Chordata</taxon>
        <taxon>Craniata</taxon>
        <taxon>Vertebrata</taxon>
        <taxon>Euteleostomi</taxon>
        <taxon>Lepidosauria</taxon>
        <taxon>Squamata</taxon>
        <taxon>Bifurcata</taxon>
        <taxon>Unidentata</taxon>
        <taxon>Episquamata</taxon>
        <taxon>Laterata</taxon>
        <taxon>Lacertibaenia</taxon>
        <taxon>Lacertidae</taxon>
        <taxon>Podarcis</taxon>
    </lineage>
</organism>
<dbReference type="PROSITE" id="PS51135">
    <property type="entry name" value="CIDE_N"/>
    <property type="match status" value="1"/>
</dbReference>
<dbReference type="InterPro" id="IPR003508">
    <property type="entry name" value="CIDE-N_dom"/>
</dbReference>
<keyword evidence="1 2" id="KW-0053">Apoptosis</keyword>
<dbReference type="PANTHER" id="PTHR12306">
    <property type="entry name" value="CELL DEATH ACTIVATOR CIDE"/>
    <property type="match status" value="1"/>
</dbReference>
<dbReference type="Gene3D" id="3.10.20.10">
    <property type="match status" value="1"/>
</dbReference>
<dbReference type="SUPFAM" id="SSF54277">
    <property type="entry name" value="CAD &amp; PB1 domains"/>
    <property type="match status" value="1"/>
</dbReference>
<reference evidence="6" key="1">
    <citation type="submission" date="2022-12" db="EMBL/GenBank/DDBJ databases">
        <authorList>
            <person name="Alioto T."/>
            <person name="Alioto T."/>
            <person name="Gomez Garrido J."/>
        </authorList>
    </citation>
    <scope>NUCLEOTIDE SEQUENCE</scope>
</reference>
<accession>A0AA35KSS6</accession>
<sequence length="329" mass="36282">MAAGSRLPQLKQCLIRQNGQQEQHGVAASCLRELRSKACDLLAIDKASEPITLVLAEDGTIVDDEDYFLCLPPNTKFVALAKGEKWSTSSIDGGTAWLKEDVANVDRVDGGVGGGEKWRQLARQLKDDLSTIILMSEEDLQVLIDVPCSDLAQELSENQPKIQTLQDTLQQVLDRREEERQSRQLLELYLQALKNEDHIVPKAEEPGSEETAMDETDVVDAGSSNSSSSRGAGNGVPLSSHVRTTLKEKSAPELGLASQDLELVYKANLEALALTLNWDKPKTEALQQACGEELSRRLQQVHALNSLRSMSKGKKKLPWGDWLSSKRKK</sequence>
<proteinExistence type="predicted"/>
<dbReference type="Proteomes" id="UP001178461">
    <property type="component" value="Chromosome 8"/>
</dbReference>
<evidence type="ECO:0000259" key="5">
    <source>
        <dbReference type="PROSITE" id="PS51135"/>
    </source>
</evidence>
<dbReference type="Gene3D" id="1.10.1490.10">
    <property type="entry name" value="C-terminal domain of DFF45/ICAD (DFF-C domain)"/>
    <property type="match status" value="2"/>
</dbReference>
<dbReference type="GO" id="GO:1900118">
    <property type="term" value="P:negative regulation of execution phase of apoptosis"/>
    <property type="evidence" value="ECO:0007669"/>
    <property type="project" value="TreeGrafter"/>
</dbReference>
<dbReference type="AlphaFoldDB" id="A0AA35KSS6"/>
<feature type="domain" description="CIDE-N" evidence="5">
    <location>
        <begin position="9"/>
        <end position="88"/>
    </location>
</feature>
<dbReference type="SUPFAM" id="SSF81783">
    <property type="entry name" value="C-terminal domain of DFF45/ICAD (DFF-C domain)"/>
    <property type="match status" value="1"/>
</dbReference>
<evidence type="ECO:0000256" key="3">
    <source>
        <dbReference type="SAM" id="Coils"/>
    </source>
</evidence>
<dbReference type="EMBL" id="OX395133">
    <property type="protein sequence ID" value="CAI5782938.1"/>
    <property type="molecule type" value="Genomic_DNA"/>
</dbReference>
<name>A0AA35KSS6_9SAUR</name>
<dbReference type="GO" id="GO:0006915">
    <property type="term" value="P:apoptotic process"/>
    <property type="evidence" value="ECO:0007669"/>
    <property type="project" value="UniProtKB-UniRule"/>
</dbReference>
<evidence type="ECO:0000256" key="1">
    <source>
        <dbReference type="ARBA" id="ARBA00022703"/>
    </source>
</evidence>
<feature type="compositionally biased region" description="Acidic residues" evidence="4">
    <location>
        <begin position="206"/>
        <end position="218"/>
    </location>
</feature>
<gene>
    <name evidence="6" type="ORF">PODLI_1B017859</name>
</gene>
<evidence type="ECO:0000256" key="2">
    <source>
        <dbReference type="PROSITE-ProRule" id="PRU00447"/>
    </source>
</evidence>
<protein>
    <submittedName>
        <fullName evidence="6">DNAation factor subunit alpha</fullName>
    </submittedName>
</protein>
<evidence type="ECO:0000313" key="6">
    <source>
        <dbReference type="EMBL" id="CAI5782938.1"/>
    </source>
</evidence>
<dbReference type="Pfam" id="PF02017">
    <property type="entry name" value="CIDE-N"/>
    <property type="match status" value="1"/>
</dbReference>
<dbReference type="GO" id="GO:0000785">
    <property type="term" value="C:chromatin"/>
    <property type="evidence" value="ECO:0007669"/>
    <property type="project" value="TreeGrafter"/>
</dbReference>
<feature type="compositionally biased region" description="Low complexity" evidence="4">
    <location>
        <begin position="221"/>
        <end position="231"/>
    </location>
</feature>
<dbReference type="SMART" id="SM00266">
    <property type="entry name" value="CAD"/>
    <property type="match status" value="1"/>
</dbReference>